<sequence length="194" mass="20790">MSPNPALCLFFSAPKSGVAASFVAFPRFRFGLGLGLGPVTQTPSFLRGRHLQASSLKITQNKHQPSTRISPNCIPSSPLLIYLSAHNRPAAHTHSLASNRRRPINPKRPPSGISIVRGEAPLLQRASSWLLGALLSLPLQPRQINTVSNRPLSLPSITAACLVSSATQTALCSLLPALSQKTLPLLISNQDIRT</sequence>
<dbReference type="EMBL" id="CP075869">
    <property type="protein sequence ID" value="QYT04483.1"/>
    <property type="molecule type" value="Genomic_DNA"/>
</dbReference>
<organism evidence="1 2">
    <name type="scientific">Trichoderma simmonsii</name>
    <dbReference type="NCBI Taxonomy" id="1491479"/>
    <lineage>
        <taxon>Eukaryota</taxon>
        <taxon>Fungi</taxon>
        <taxon>Dikarya</taxon>
        <taxon>Ascomycota</taxon>
        <taxon>Pezizomycotina</taxon>
        <taxon>Sordariomycetes</taxon>
        <taxon>Hypocreomycetidae</taxon>
        <taxon>Hypocreales</taxon>
        <taxon>Hypocreaceae</taxon>
        <taxon>Trichoderma</taxon>
    </lineage>
</organism>
<accession>A0A8G0LLG0</accession>
<protein>
    <submittedName>
        <fullName evidence="1">Uncharacterized protein</fullName>
    </submittedName>
</protein>
<proteinExistence type="predicted"/>
<gene>
    <name evidence="1" type="ORF">H0G86_011388</name>
</gene>
<dbReference type="AlphaFoldDB" id="A0A8G0LLG0"/>
<keyword evidence="2" id="KW-1185">Reference proteome</keyword>
<evidence type="ECO:0000313" key="1">
    <source>
        <dbReference type="EMBL" id="QYT04483.1"/>
    </source>
</evidence>
<evidence type="ECO:0000313" key="2">
    <source>
        <dbReference type="Proteomes" id="UP000826661"/>
    </source>
</evidence>
<dbReference type="Proteomes" id="UP000826661">
    <property type="component" value="Chromosome VI"/>
</dbReference>
<reference evidence="1 2" key="1">
    <citation type="journal article" date="2021" name="BMC Genomics">
        <title>Telomere-to-telomere genome assembly of asparaginase-producing Trichoderma simmonsii.</title>
        <authorList>
            <person name="Chung D."/>
            <person name="Kwon Y.M."/>
            <person name="Yang Y."/>
        </authorList>
    </citation>
    <scope>NUCLEOTIDE SEQUENCE [LARGE SCALE GENOMIC DNA]</scope>
    <source>
        <strain evidence="1 2">GH-Sj1</strain>
    </source>
</reference>
<name>A0A8G0LLG0_9HYPO</name>